<proteinExistence type="inferred from homology"/>
<dbReference type="GO" id="GO:0009307">
    <property type="term" value="P:DNA restriction-modification system"/>
    <property type="evidence" value="ECO:0007669"/>
    <property type="project" value="UniProtKB-KW"/>
</dbReference>
<dbReference type="GO" id="GO:0032259">
    <property type="term" value="P:methylation"/>
    <property type="evidence" value="ECO:0007669"/>
    <property type="project" value="UniProtKB-KW"/>
</dbReference>
<comment type="catalytic activity">
    <reaction evidence="7">
        <text>a 2'-deoxycytidine in DNA + S-adenosyl-L-methionine = a 5-methyl-2'-deoxycytidine in DNA + S-adenosyl-L-homocysteine + H(+)</text>
        <dbReference type="Rhea" id="RHEA:13681"/>
        <dbReference type="Rhea" id="RHEA-COMP:11369"/>
        <dbReference type="Rhea" id="RHEA-COMP:11370"/>
        <dbReference type="ChEBI" id="CHEBI:15378"/>
        <dbReference type="ChEBI" id="CHEBI:57856"/>
        <dbReference type="ChEBI" id="CHEBI:59789"/>
        <dbReference type="ChEBI" id="CHEBI:85452"/>
        <dbReference type="ChEBI" id="CHEBI:85454"/>
        <dbReference type="EC" id="2.1.1.37"/>
    </reaction>
</comment>
<dbReference type="InterPro" id="IPR010982">
    <property type="entry name" value="Lambda_DNA-bd_dom_sf"/>
</dbReference>
<evidence type="ECO:0000259" key="8">
    <source>
        <dbReference type="PROSITE" id="PS50943"/>
    </source>
</evidence>
<evidence type="ECO:0000256" key="2">
    <source>
        <dbReference type="ARBA" id="ARBA00022679"/>
    </source>
</evidence>
<reference evidence="10" key="1">
    <citation type="submission" date="2017-08" db="EMBL/GenBank/DDBJ databases">
        <authorList>
            <person name="Grouzdev D.S."/>
            <person name="Gaisin V.A."/>
            <person name="Rysina M.S."/>
            <person name="Gorlenko V.M."/>
        </authorList>
    </citation>
    <scope>NUCLEOTIDE SEQUENCE [LARGE SCALE GENOMIC DNA]</scope>
    <source>
        <strain evidence="10">Kir15-3F</strain>
    </source>
</reference>
<keyword evidence="1 5" id="KW-0489">Methyltransferase</keyword>
<gene>
    <name evidence="9" type="ORF">CJ255_17760</name>
</gene>
<dbReference type="InterPro" id="IPR031303">
    <property type="entry name" value="C5_meth_CS"/>
</dbReference>
<dbReference type="Gene3D" id="1.10.260.40">
    <property type="entry name" value="lambda repressor-like DNA-binding domains"/>
    <property type="match status" value="1"/>
</dbReference>
<dbReference type="InterPro" id="IPR050390">
    <property type="entry name" value="C5-Methyltransferase"/>
</dbReference>
<dbReference type="SUPFAM" id="SSF53335">
    <property type="entry name" value="S-adenosyl-L-methionine-dependent methyltransferases"/>
    <property type="match status" value="1"/>
</dbReference>
<dbReference type="EMBL" id="NQWI01000116">
    <property type="protein sequence ID" value="PDW01704.1"/>
    <property type="molecule type" value="Genomic_DNA"/>
</dbReference>
<dbReference type="GO" id="GO:0003677">
    <property type="term" value="F:DNA binding"/>
    <property type="evidence" value="ECO:0007669"/>
    <property type="project" value="InterPro"/>
</dbReference>
<dbReference type="CDD" id="cd00093">
    <property type="entry name" value="HTH_XRE"/>
    <property type="match status" value="1"/>
</dbReference>
<sequence>MDIRTLRQKHGIKLKDLANMLEISSHELSKYERGLVCPPNSLFSSLSDIFRVDVFELRNAHELLIQNAIPGEGYTTAKSSHQEIFYSRSATQSSSLKVMDLFCGTGGFSYGFEQTQGFEVVLGLDLLSDRAKTFSLNHPTANVIVDDIRYVSYEKLTSVADKPDVIIGGPPCQGFSSIRPFRTLTEKDSRNNLYESYALVVNYYKPKWFVLENVVGLLTHEGGKTLNAILQLFEQTGYTVSWKILNAAFYGLPQRRERLIIIGNRHAKSFQWPKPTHYFNGRSMAGNICGQKVSNLPLFGVELQPAITIMEAIHDLPEIRSGEFATEYRKDIEITSYENSMRSKKNQLTLHEATKHSPKMLNIIRNAGHNRHALPMGLTTSGFSSSYSRLEPDMPSVTLTVNFVHPASNKCIHPYQDRALTPREGARLQGFDDDYVFIGSRAQVVKQIGNAVPPILGKIIAQALLEQI</sequence>
<keyword evidence="2 5" id="KW-0808">Transferase</keyword>
<feature type="active site" evidence="5">
    <location>
        <position position="172"/>
    </location>
</feature>
<dbReference type="AlphaFoldDB" id="A0A2A6REZ6"/>
<evidence type="ECO:0000313" key="9">
    <source>
        <dbReference type="EMBL" id="PDW01704.1"/>
    </source>
</evidence>
<dbReference type="InterPro" id="IPR001525">
    <property type="entry name" value="C5_MeTfrase"/>
</dbReference>
<keyword evidence="10" id="KW-1185">Reference proteome</keyword>
<dbReference type="Pfam" id="PF00145">
    <property type="entry name" value="DNA_methylase"/>
    <property type="match status" value="1"/>
</dbReference>
<dbReference type="Gene3D" id="3.40.50.150">
    <property type="entry name" value="Vaccinia Virus protein VP39"/>
    <property type="match status" value="1"/>
</dbReference>
<evidence type="ECO:0000256" key="6">
    <source>
        <dbReference type="RuleBase" id="RU000416"/>
    </source>
</evidence>
<keyword evidence="4" id="KW-0680">Restriction system</keyword>
<dbReference type="SUPFAM" id="SSF47413">
    <property type="entry name" value="lambda repressor-like DNA-binding domains"/>
    <property type="match status" value="1"/>
</dbReference>
<dbReference type="PROSITE" id="PS00095">
    <property type="entry name" value="C5_MTASE_2"/>
    <property type="match status" value="1"/>
</dbReference>
<dbReference type="InterPro" id="IPR001387">
    <property type="entry name" value="Cro/C1-type_HTH"/>
</dbReference>
<dbReference type="Gene3D" id="3.90.120.10">
    <property type="entry name" value="DNA Methylase, subunit A, domain 2"/>
    <property type="match status" value="1"/>
</dbReference>
<dbReference type="PANTHER" id="PTHR10629">
    <property type="entry name" value="CYTOSINE-SPECIFIC METHYLTRANSFERASE"/>
    <property type="match status" value="1"/>
</dbReference>
<dbReference type="NCBIfam" id="TIGR00675">
    <property type="entry name" value="dcm"/>
    <property type="match status" value="1"/>
</dbReference>
<dbReference type="Pfam" id="PF01381">
    <property type="entry name" value="HTH_3"/>
    <property type="match status" value="1"/>
</dbReference>
<dbReference type="RefSeq" id="WP_097645439.1">
    <property type="nucleotide sequence ID" value="NZ_NQWI01000116.1"/>
</dbReference>
<comment type="similarity">
    <text evidence="5 6">Belongs to the class I-like SAM-binding methyltransferase superfamily. C5-methyltransferase family.</text>
</comment>
<dbReference type="PROSITE" id="PS51679">
    <property type="entry name" value="SAM_MT_C5"/>
    <property type="match status" value="1"/>
</dbReference>
<dbReference type="PANTHER" id="PTHR10629:SF52">
    <property type="entry name" value="DNA (CYTOSINE-5)-METHYLTRANSFERASE 1"/>
    <property type="match status" value="1"/>
</dbReference>
<dbReference type="OrthoDB" id="9813719at2"/>
<dbReference type="GO" id="GO:0003886">
    <property type="term" value="F:DNA (cytosine-5-)-methyltransferase activity"/>
    <property type="evidence" value="ECO:0007669"/>
    <property type="project" value="UniProtKB-EC"/>
</dbReference>
<evidence type="ECO:0000313" key="10">
    <source>
        <dbReference type="Proteomes" id="UP000220527"/>
    </source>
</evidence>
<dbReference type="GO" id="GO:0044027">
    <property type="term" value="P:negative regulation of gene expression via chromosomal CpG island methylation"/>
    <property type="evidence" value="ECO:0007669"/>
    <property type="project" value="TreeGrafter"/>
</dbReference>
<protein>
    <recommendedName>
        <fullName evidence="7">Cytosine-specific methyltransferase</fullName>
        <ecNumber evidence="7">2.1.1.37</ecNumber>
    </recommendedName>
</protein>
<accession>A0A2A6REZ6</accession>
<dbReference type="EC" id="2.1.1.37" evidence="7"/>
<dbReference type="InterPro" id="IPR018117">
    <property type="entry name" value="C5_DNA_meth_AS"/>
</dbReference>
<evidence type="ECO:0000256" key="3">
    <source>
        <dbReference type="ARBA" id="ARBA00022691"/>
    </source>
</evidence>
<organism evidence="9 10">
    <name type="scientific">Candidatus Viridilinea mediisalina</name>
    <dbReference type="NCBI Taxonomy" id="2024553"/>
    <lineage>
        <taxon>Bacteria</taxon>
        <taxon>Bacillati</taxon>
        <taxon>Chloroflexota</taxon>
        <taxon>Chloroflexia</taxon>
        <taxon>Chloroflexales</taxon>
        <taxon>Chloroflexineae</taxon>
        <taxon>Oscillochloridaceae</taxon>
        <taxon>Candidatus Viridilinea</taxon>
    </lineage>
</organism>
<name>A0A2A6REZ6_9CHLR</name>
<evidence type="ECO:0000256" key="1">
    <source>
        <dbReference type="ARBA" id="ARBA00022603"/>
    </source>
</evidence>
<dbReference type="Proteomes" id="UP000220527">
    <property type="component" value="Unassembled WGS sequence"/>
</dbReference>
<evidence type="ECO:0000256" key="5">
    <source>
        <dbReference type="PROSITE-ProRule" id="PRU01016"/>
    </source>
</evidence>
<dbReference type="PROSITE" id="PS00094">
    <property type="entry name" value="C5_MTASE_1"/>
    <property type="match status" value="1"/>
</dbReference>
<dbReference type="REBASE" id="278952">
    <property type="entry name" value="M.Cba153FORF17760P"/>
</dbReference>
<evidence type="ECO:0000256" key="7">
    <source>
        <dbReference type="RuleBase" id="RU000417"/>
    </source>
</evidence>
<keyword evidence="3 5" id="KW-0949">S-adenosyl-L-methionine</keyword>
<comment type="caution">
    <text evidence="9">The sequence shown here is derived from an EMBL/GenBank/DDBJ whole genome shotgun (WGS) entry which is preliminary data.</text>
</comment>
<evidence type="ECO:0000256" key="4">
    <source>
        <dbReference type="ARBA" id="ARBA00022747"/>
    </source>
</evidence>
<dbReference type="InterPro" id="IPR029063">
    <property type="entry name" value="SAM-dependent_MTases_sf"/>
</dbReference>
<dbReference type="PRINTS" id="PR00105">
    <property type="entry name" value="C5METTRFRASE"/>
</dbReference>
<dbReference type="SMART" id="SM00530">
    <property type="entry name" value="HTH_XRE"/>
    <property type="match status" value="1"/>
</dbReference>
<dbReference type="PROSITE" id="PS50943">
    <property type="entry name" value="HTH_CROC1"/>
    <property type="match status" value="1"/>
</dbReference>
<feature type="domain" description="HTH cro/C1-type" evidence="8">
    <location>
        <begin position="3"/>
        <end position="57"/>
    </location>
</feature>